<organism evidence="1">
    <name type="scientific">Medicago truncatula</name>
    <name type="common">Barrel medic</name>
    <name type="synonym">Medicago tribuloides</name>
    <dbReference type="NCBI Taxonomy" id="3880"/>
    <lineage>
        <taxon>Eukaryota</taxon>
        <taxon>Viridiplantae</taxon>
        <taxon>Streptophyta</taxon>
        <taxon>Embryophyta</taxon>
        <taxon>Tracheophyta</taxon>
        <taxon>Spermatophyta</taxon>
        <taxon>Magnoliopsida</taxon>
        <taxon>eudicotyledons</taxon>
        <taxon>Gunneridae</taxon>
        <taxon>Pentapetalae</taxon>
        <taxon>rosids</taxon>
        <taxon>fabids</taxon>
        <taxon>Fabales</taxon>
        <taxon>Fabaceae</taxon>
        <taxon>Papilionoideae</taxon>
        <taxon>50 kb inversion clade</taxon>
        <taxon>NPAAA clade</taxon>
        <taxon>Hologalegina</taxon>
        <taxon>IRL clade</taxon>
        <taxon>Trifolieae</taxon>
        <taxon>Medicago</taxon>
    </lineage>
</organism>
<sequence length="67" mass="7672">MNEGKNHILQITKLIHNNPTIITMHKHVCQTLPPELTLSLADSSRYRHLITVCQFVYSDIETKKSGL</sequence>
<dbReference type="AlphaFoldDB" id="I3T7F5"/>
<evidence type="ECO:0000313" key="1">
    <source>
        <dbReference type="EMBL" id="AFK48447.1"/>
    </source>
</evidence>
<reference evidence="1" key="1">
    <citation type="submission" date="2012-05" db="EMBL/GenBank/DDBJ databases">
        <authorList>
            <person name="Krishnakumar V."/>
            <person name="Cheung F."/>
            <person name="Xiao Y."/>
            <person name="Chan A."/>
            <person name="Moskal W.A."/>
            <person name="Town C.D."/>
        </authorList>
    </citation>
    <scope>NUCLEOTIDE SEQUENCE</scope>
</reference>
<name>I3T7F5_MEDTR</name>
<protein>
    <submittedName>
        <fullName evidence="1">Uncharacterized protein</fullName>
    </submittedName>
</protein>
<accession>I3T7F5</accession>
<dbReference type="EMBL" id="BT148653">
    <property type="protein sequence ID" value="AFK48447.1"/>
    <property type="molecule type" value="mRNA"/>
</dbReference>
<proteinExistence type="evidence at transcript level"/>